<dbReference type="PANTHER" id="PTHR35992">
    <property type="entry name" value="CYTOMATRIX PROTEIN-LIKE PROTEIN"/>
    <property type="match status" value="1"/>
</dbReference>
<name>A0A452ZSG3_AEGTS</name>
<reference evidence="3" key="2">
    <citation type="journal article" date="2017" name="Nat. Plants">
        <title>The Aegilops tauschii genome reveals multiple impacts of transposons.</title>
        <authorList>
            <person name="Zhao G."/>
            <person name="Zou C."/>
            <person name="Li K."/>
            <person name="Wang K."/>
            <person name="Li T."/>
            <person name="Gao L."/>
            <person name="Zhang X."/>
            <person name="Wang H."/>
            <person name="Yang Z."/>
            <person name="Liu X."/>
            <person name="Jiang W."/>
            <person name="Mao L."/>
            <person name="Kong X."/>
            <person name="Jiao Y."/>
            <person name="Jia J."/>
        </authorList>
    </citation>
    <scope>NUCLEOTIDE SEQUENCE [LARGE SCALE GENOMIC DNA]</scope>
    <source>
        <strain evidence="3">cv. AL8/78</strain>
    </source>
</reference>
<evidence type="ECO:0000313" key="2">
    <source>
        <dbReference type="EnsemblPlants" id="AET1Gv20900700.16"/>
    </source>
</evidence>
<evidence type="ECO:0000256" key="1">
    <source>
        <dbReference type="SAM" id="MobiDB-lite"/>
    </source>
</evidence>
<dbReference type="AlphaFoldDB" id="A0A452ZSG3"/>
<organism evidence="2 3">
    <name type="scientific">Aegilops tauschii subsp. strangulata</name>
    <name type="common">Goatgrass</name>
    <dbReference type="NCBI Taxonomy" id="200361"/>
    <lineage>
        <taxon>Eukaryota</taxon>
        <taxon>Viridiplantae</taxon>
        <taxon>Streptophyta</taxon>
        <taxon>Embryophyta</taxon>
        <taxon>Tracheophyta</taxon>
        <taxon>Spermatophyta</taxon>
        <taxon>Magnoliopsida</taxon>
        <taxon>Liliopsida</taxon>
        <taxon>Poales</taxon>
        <taxon>Poaceae</taxon>
        <taxon>BOP clade</taxon>
        <taxon>Pooideae</taxon>
        <taxon>Triticodae</taxon>
        <taxon>Triticeae</taxon>
        <taxon>Triticinae</taxon>
        <taxon>Aegilops</taxon>
    </lineage>
</organism>
<evidence type="ECO:0000313" key="3">
    <source>
        <dbReference type="Proteomes" id="UP000015105"/>
    </source>
</evidence>
<keyword evidence="3" id="KW-1185">Reference proteome</keyword>
<dbReference type="EnsemblPlants" id="AET1Gv20900700.16">
    <property type="protein sequence ID" value="AET1Gv20900700.16"/>
    <property type="gene ID" value="AET1Gv20900700"/>
</dbReference>
<protein>
    <submittedName>
        <fullName evidence="2">Uncharacterized protein</fullName>
    </submittedName>
</protein>
<feature type="compositionally biased region" description="Basic residues" evidence="1">
    <location>
        <begin position="1"/>
        <end position="11"/>
    </location>
</feature>
<dbReference type="Proteomes" id="UP000015105">
    <property type="component" value="Chromosome 1D"/>
</dbReference>
<reference evidence="2" key="3">
    <citation type="journal article" date="2017" name="Nature">
        <title>Genome sequence of the progenitor of the wheat D genome Aegilops tauschii.</title>
        <authorList>
            <person name="Luo M.C."/>
            <person name="Gu Y.Q."/>
            <person name="Puiu D."/>
            <person name="Wang H."/>
            <person name="Twardziok S.O."/>
            <person name="Deal K.R."/>
            <person name="Huo N."/>
            <person name="Zhu T."/>
            <person name="Wang L."/>
            <person name="Wang Y."/>
            <person name="McGuire P.E."/>
            <person name="Liu S."/>
            <person name="Long H."/>
            <person name="Ramasamy R.K."/>
            <person name="Rodriguez J.C."/>
            <person name="Van S.L."/>
            <person name="Yuan L."/>
            <person name="Wang Z."/>
            <person name="Xia Z."/>
            <person name="Xiao L."/>
            <person name="Anderson O.D."/>
            <person name="Ouyang S."/>
            <person name="Liang Y."/>
            <person name="Zimin A.V."/>
            <person name="Pertea G."/>
            <person name="Qi P."/>
            <person name="Bennetzen J.L."/>
            <person name="Dai X."/>
            <person name="Dawson M.W."/>
            <person name="Muller H.G."/>
            <person name="Kugler K."/>
            <person name="Rivarola-Duarte L."/>
            <person name="Spannagl M."/>
            <person name="Mayer K.F.X."/>
            <person name="Lu F.H."/>
            <person name="Bevan M.W."/>
            <person name="Leroy P."/>
            <person name="Li P."/>
            <person name="You F.M."/>
            <person name="Sun Q."/>
            <person name="Liu Z."/>
            <person name="Lyons E."/>
            <person name="Wicker T."/>
            <person name="Salzberg S.L."/>
            <person name="Devos K.M."/>
            <person name="Dvorak J."/>
        </authorList>
    </citation>
    <scope>NUCLEOTIDE SEQUENCE [LARGE SCALE GENOMIC DNA]</scope>
    <source>
        <strain evidence="2">cv. AL8/78</strain>
    </source>
</reference>
<reference evidence="2" key="5">
    <citation type="journal article" date="2021" name="G3 (Bethesda)">
        <title>Aegilops tauschii genome assembly Aet v5.0 features greater sequence contiguity and improved annotation.</title>
        <authorList>
            <person name="Wang L."/>
            <person name="Zhu T."/>
            <person name="Rodriguez J.C."/>
            <person name="Deal K.R."/>
            <person name="Dubcovsky J."/>
            <person name="McGuire P.E."/>
            <person name="Lux T."/>
            <person name="Spannagl M."/>
            <person name="Mayer K.F.X."/>
            <person name="Baldrich P."/>
            <person name="Meyers B.C."/>
            <person name="Huo N."/>
            <person name="Gu Y.Q."/>
            <person name="Zhou H."/>
            <person name="Devos K.M."/>
            <person name="Bennetzen J.L."/>
            <person name="Unver T."/>
            <person name="Budak H."/>
            <person name="Gulick P.J."/>
            <person name="Galiba G."/>
            <person name="Kalapos B."/>
            <person name="Nelson D.R."/>
            <person name="Li P."/>
            <person name="You F.M."/>
            <person name="Luo M.C."/>
            <person name="Dvorak J."/>
        </authorList>
    </citation>
    <scope>NUCLEOTIDE SEQUENCE [LARGE SCALE GENOMIC DNA]</scope>
    <source>
        <strain evidence="2">cv. AL8/78</strain>
    </source>
</reference>
<accession>A0A452ZSG3</accession>
<sequence length="207" mass="23332">RPGPGARRRPRAAGGAQQDPARVLGRPRQDQPLPPPPELLESDLEDSRTCEALLDTENSELLVQLKEELHENTADHEHNSGDLISELRKLKQVYETRCSNKDKEATEAVQKFQQKLEELHVAACKKDDEIGRLQAEASASTNKILVLEGKLNEMHSLDKANDIQSLKVGQPETHKHKLAFLSTVSISFWKYMSGSYYTLFPFRGISY</sequence>
<proteinExistence type="predicted"/>
<reference evidence="3" key="1">
    <citation type="journal article" date="2014" name="Science">
        <title>Ancient hybridizations among the ancestral genomes of bread wheat.</title>
        <authorList>
            <consortium name="International Wheat Genome Sequencing Consortium,"/>
            <person name="Marcussen T."/>
            <person name="Sandve S.R."/>
            <person name="Heier L."/>
            <person name="Spannagl M."/>
            <person name="Pfeifer M."/>
            <person name="Jakobsen K.S."/>
            <person name="Wulff B.B."/>
            <person name="Steuernagel B."/>
            <person name="Mayer K.F."/>
            <person name="Olsen O.A."/>
        </authorList>
    </citation>
    <scope>NUCLEOTIDE SEQUENCE [LARGE SCALE GENOMIC DNA]</scope>
    <source>
        <strain evidence="3">cv. AL8/78</strain>
    </source>
</reference>
<dbReference type="Gramene" id="AET1Gv20900700.16">
    <property type="protein sequence ID" value="AET1Gv20900700.16"/>
    <property type="gene ID" value="AET1Gv20900700"/>
</dbReference>
<dbReference type="PANTHER" id="PTHR35992:SF6">
    <property type="entry name" value="RING-TYPE E3 UBIQUITIN TRANSFERASE"/>
    <property type="match status" value="1"/>
</dbReference>
<feature type="region of interest" description="Disordered" evidence="1">
    <location>
        <begin position="1"/>
        <end position="47"/>
    </location>
</feature>
<reference evidence="2" key="4">
    <citation type="submission" date="2019-03" db="UniProtKB">
        <authorList>
            <consortium name="EnsemblPlants"/>
        </authorList>
    </citation>
    <scope>IDENTIFICATION</scope>
</reference>